<keyword evidence="2" id="KW-1185">Reference proteome</keyword>
<dbReference type="EMBL" id="JANPWB010000008">
    <property type="protein sequence ID" value="KAJ1161286.1"/>
    <property type="molecule type" value="Genomic_DNA"/>
</dbReference>
<accession>A0AAV7S8K8</accession>
<comment type="caution">
    <text evidence="1">The sequence shown here is derived from an EMBL/GenBank/DDBJ whole genome shotgun (WGS) entry which is preliminary data.</text>
</comment>
<gene>
    <name evidence="1" type="ORF">NDU88_001773</name>
</gene>
<reference evidence="1" key="1">
    <citation type="journal article" date="2022" name="bioRxiv">
        <title>Sequencing and chromosome-scale assembly of the giantPleurodeles waltlgenome.</title>
        <authorList>
            <person name="Brown T."/>
            <person name="Elewa A."/>
            <person name="Iarovenko S."/>
            <person name="Subramanian E."/>
            <person name="Araus A.J."/>
            <person name="Petzold A."/>
            <person name="Susuki M."/>
            <person name="Suzuki K.-i.T."/>
            <person name="Hayashi T."/>
            <person name="Toyoda A."/>
            <person name="Oliveira C."/>
            <person name="Osipova E."/>
            <person name="Leigh N.D."/>
            <person name="Simon A."/>
            <person name="Yun M.H."/>
        </authorList>
    </citation>
    <scope>NUCLEOTIDE SEQUENCE</scope>
    <source>
        <strain evidence="1">20211129_DDA</strain>
        <tissue evidence="1">Liver</tissue>
    </source>
</reference>
<proteinExistence type="predicted"/>
<organism evidence="1 2">
    <name type="scientific">Pleurodeles waltl</name>
    <name type="common">Iberian ribbed newt</name>
    <dbReference type="NCBI Taxonomy" id="8319"/>
    <lineage>
        <taxon>Eukaryota</taxon>
        <taxon>Metazoa</taxon>
        <taxon>Chordata</taxon>
        <taxon>Craniata</taxon>
        <taxon>Vertebrata</taxon>
        <taxon>Euteleostomi</taxon>
        <taxon>Amphibia</taxon>
        <taxon>Batrachia</taxon>
        <taxon>Caudata</taxon>
        <taxon>Salamandroidea</taxon>
        <taxon>Salamandridae</taxon>
        <taxon>Pleurodelinae</taxon>
        <taxon>Pleurodeles</taxon>
    </lineage>
</organism>
<dbReference type="AlphaFoldDB" id="A0AAV7S8K8"/>
<name>A0AAV7S8K8_PLEWA</name>
<protein>
    <submittedName>
        <fullName evidence="1">Uncharacterized protein</fullName>
    </submittedName>
</protein>
<sequence>MRAASPDPGPQGAAAQAPGSTVLWGRVQLSCAYCRRSALYEATLRLEFISYTWALAATPSLCAELTLSHVKPRLIICVFQKEK</sequence>
<dbReference type="Proteomes" id="UP001066276">
    <property type="component" value="Chromosome 4_2"/>
</dbReference>
<evidence type="ECO:0000313" key="2">
    <source>
        <dbReference type="Proteomes" id="UP001066276"/>
    </source>
</evidence>
<evidence type="ECO:0000313" key="1">
    <source>
        <dbReference type="EMBL" id="KAJ1161286.1"/>
    </source>
</evidence>